<evidence type="ECO:0000256" key="7">
    <source>
        <dbReference type="ARBA" id="ARBA00023204"/>
    </source>
</evidence>
<comment type="catalytic activity">
    <reaction evidence="8 9">
        <text>a 6-O-methyl-2'-deoxyguanosine in DNA + L-cysteinyl-[protein] = S-methyl-L-cysteinyl-[protein] + a 2'-deoxyguanosine in DNA</text>
        <dbReference type="Rhea" id="RHEA:24000"/>
        <dbReference type="Rhea" id="RHEA-COMP:10131"/>
        <dbReference type="Rhea" id="RHEA-COMP:10132"/>
        <dbReference type="Rhea" id="RHEA-COMP:11367"/>
        <dbReference type="Rhea" id="RHEA-COMP:11368"/>
        <dbReference type="ChEBI" id="CHEBI:29950"/>
        <dbReference type="ChEBI" id="CHEBI:82612"/>
        <dbReference type="ChEBI" id="CHEBI:85445"/>
        <dbReference type="ChEBI" id="CHEBI:85448"/>
        <dbReference type="EC" id="2.1.1.63"/>
    </reaction>
</comment>
<gene>
    <name evidence="12" type="ORF">IAA06_15540</name>
</gene>
<sequence length="179" mass="19767">MFYFTTCDSPVGILTLASDGEKLSGLWIKGQKYFGGEFLGEAKKKDDLPIFLNVREWLKDYFAGKKPQINRIPLLSLGSEFRLQVWEILKKIPYGEVITYGEIAEMMAKKMGKASMSSQAVGGAVGHNPISIIIPCHRVVGTNGSLTGYAGGLDVKVKLLQLEGVDMTRLHYPDGRKIL</sequence>
<dbReference type="NCBIfam" id="TIGR00589">
    <property type="entry name" value="ogt"/>
    <property type="match status" value="1"/>
</dbReference>
<dbReference type="InterPro" id="IPR036217">
    <property type="entry name" value="MethylDNA_cys_MeTrfase_DNAb"/>
</dbReference>
<comment type="miscellaneous">
    <text evidence="9">This enzyme catalyzes only one turnover and therefore is not strictly catalytic. According to one definition, an enzyme is a biocatalyst that acts repeatedly and over many reaction cycles.</text>
</comment>
<dbReference type="SUPFAM" id="SSF46767">
    <property type="entry name" value="Methylated DNA-protein cysteine methyltransferase, C-terminal domain"/>
    <property type="match status" value="1"/>
</dbReference>
<dbReference type="Pfam" id="PF01035">
    <property type="entry name" value="DNA_binding_1"/>
    <property type="match status" value="1"/>
</dbReference>
<protein>
    <recommendedName>
        <fullName evidence="9">Methylated-DNA--protein-cysteine methyltransferase</fullName>
        <ecNumber evidence="9">2.1.1.63</ecNumber>
    </recommendedName>
    <alternativeName>
        <fullName evidence="9">6-O-methylguanine-DNA methyltransferase</fullName>
        <shortName evidence="9">MGMT</shortName>
    </alternativeName>
    <alternativeName>
        <fullName evidence="9">O-6-methylguanine-DNA-alkyltransferase</fullName>
    </alternativeName>
</protein>
<evidence type="ECO:0000313" key="12">
    <source>
        <dbReference type="EMBL" id="HJB30185.1"/>
    </source>
</evidence>
<evidence type="ECO:0000256" key="5">
    <source>
        <dbReference type="ARBA" id="ARBA00022679"/>
    </source>
</evidence>
<reference evidence="12" key="2">
    <citation type="submission" date="2021-04" db="EMBL/GenBank/DDBJ databases">
        <authorList>
            <person name="Gilroy R."/>
        </authorList>
    </citation>
    <scope>NUCLEOTIDE SEQUENCE</scope>
    <source>
        <strain evidence="12">ChiSjej1B19-5720</strain>
    </source>
</reference>
<dbReference type="GO" id="GO:0005737">
    <property type="term" value="C:cytoplasm"/>
    <property type="evidence" value="ECO:0007669"/>
    <property type="project" value="UniProtKB-SubCell"/>
</dbReference>
<evidence type="ECO:0000256" key="4">
    <source>
        <dbReference type="ARBA" id="ARBA00022603"/>
    </source>
</evidence>
<dbReference type="GO" id="GO:0032259">
    <property type="term" value="P:methylation"/>
    <property type="evidence" value="ECO:0007669"/>
    <property type="project" value="UniProtKB-KW"/>
</dbReference>
<dbReference type="InterPro" id="IPR036631">
    <property type="entry name" value="MGMT_N_sf"/>
</dbReference>
<dbReference type="EC" id="2.1.1.63" evidence="9"/>
<dbReference type="PANTHER" id="PTHR10815">
    <property type="entry name" value="METHYLATED-DNA--PROTEIN-CYSTEINE METHYLTRANSFERASE"/>
    <property type="match status" value="1"/>
</dbReference>
<evidence type="ECO:0000256" key="1">
    <source>
        <dbReference type="ARBA" id="ARBA00001286"/>
    </source>
</evidence>
<feature type="domain" description="Methylated-DNA-[protein]-cysteine S-methyltransferase DNA binding" evidence="10">
    <location>
        <begin position="80"/>
        <end position="165"/>
    </location>
</feature>
<dbReference type="Proteomes" id="UP000823842">
    <property type="component" value="Unassembled WGS sequence"/>
</dbReference>
<keyword evidence="5 9" id="KW-0808">Transferase</keyword>
<dbReference type="HAMAP" id="MF_00772">
    <property type="entry name" value="OGT"/>
    <property type="match status" value="1"/>
</dbReference>
<comment type="subcellular location">
    <subcellularLocation>
        <location evidence="9">Cytoplasm</location>
    </subcellularLocation>
</comment>
<dbReference type="PANTHER" id="PTHR10815:SF5">
    <property type="entry name" value="METHYLATED-DNA--PROTEIN-CYSTEINE METHYLTRANSFERASE"/>
    <property type="match status" value="1"/>
</dbReference>
<dbReference type="Gene3D" id="1.10.10.10">
    <property type="entry name" value="Winged helix-like DNA-binding domain superfamily/Winged helix DNA-binding domain"/>
    <property type="match status" value="1"/>
</dbReference>
<dbReference type="InterPro" id="IPR023546">
    <property type="entry name" value="MGMT"/>
</dbReference>
<evidence type="ECO:0000256" key="3">
    <source>
        <dbReference type="ARBA" id="ARBA00022490"/>
    </source>
</evidence>
<comment type="function">
    <text evidence="9">Involved in the cellular defense against the biological effects of O6-methylguanine (O6-MeG) and O4-methylthymine (O4-MeT) in DNA. Repairs the methylated nucleobase in DNA by stoichiometrically transferring the methyl group to a cysteine residue in the enzyme. This is a suicide reaction: the enzyme is irreversibly inactivated.</text>
</comment>
<dbReference type="FunFam" id="1.10.10.10:FF:000214">
    <property type="entry name" value="Methylated-DNA--protein-cysteine methyltransferase"/>
    <property type="match status" value="1"/>
</dbReference>
<organism evidence="12 13">
    <name type="scientific">Candidatus Blautia faecavium</name>
    <dbReference type="NCBI Taxonomy" id="2838487"/>
    <lineage>
        <taxon>Bacteria</taxon>
        <taxon>Bacillati</taxon>
        <taxon>Bacillota</taxon>
        <taxon>Clostridia</taxon>
        <taxon>Lachnospirales</taxon>
        <taxon>Lachnospiraceae</taxon>
        <taxon>Blautia</taxon>
    </lineage>
</organism>
<evidence type="ECO:0000259" key="10">
    <source>
        <dbReference type="Pfam" id="PF01035"/>
    </source>
</evidence>
<dbReference type="SUPFAM" id="SSF53155">
    <property type="entry name" value="Methylated DNA-protein cysteine methyltransferase domain"/>
    <property type="match status" value="1"/>
</dbReference>
<dbReference type="GO" id="GO:0006307">
    <property type="term" value="P:DNA alkylation repair"/>
    <property type="evidence" value="ECO:0007669"/>
    <property type="project" value="UniProtKB-UniRule"/>
</dbReference>
<evidence type="ECO:0000256" key="9">
    <source>
        <dbReference type="HAMAP-Rule" id="MF_00772"/>
    </source>
</evidence>
<evidence type="ECO:0000256" key="8">
    <source>
        <dbReference type="ARBA" id="ARBA00049348"/>
    </source>
</evidence>
<keyword evidence="4 9" id="KW-0489">Methyltransferase</keyword>
<dbReference type="CDD" id="cd06445">
    <property type="entry name" value="ATase"/>
    <property type="match status" value="1"/>
</dbReference>
<dbReference type="EMBL" id="DWYZ01000299">
    <property type="protein sequence ID" value="HJB30185.1"/>
    <property type="molecule type" value="Genomic_DNA"/>
</dbReference>
<feature type="active site" description="Nucleophile; methyl group acceptor" evidence="9">
    <location>
        <position position="136"/>
    </location>
</feature>
<dbReference type="Gene3D" id="3.30.160.70">
    <property type="entry name" value="Methylated DNA-protein cysteine methyltransferase domain"/>
    <property type="match status" value="1"/>
</dbReference>
<evidence type="ECO:0000313" key="13">
    <source>
        <dbReference type="Proteomes" id="UP000823842"/>
    </source>
</evidence>
<dbReference type="PROSITE" id="PS00374">
    <property type="entry name" value="MGMT"/>
    <property type="match status" value="1"/>
</dbReference>
<dbReference type="Pfam" id="PF02870">
    <property type="entry name" value="Methyltransf_1N"/>
    <property type="match status" value="1"/>
</dbReference>
<dbReference type="InterPro" id="IPR008332">
    <property type="entry name" value="MethylG_MeTrfase_N"/>
</dbReference>
<feature type="domain" description="Methylguanine DNA methyltransferase ribonuclease-like" evidence="11">
    <location>
        <begin position="3"/>
        <end position="74"/>
    </location>
</feature>
<dbReference type="InterPro" id="IPR001497">
    <property type="entry name" value="MethylDNA_cys_MeTrfase_AS"/>
</dbReference>
<dbReference type="GO" id="GO:0003908">
    <property type="term" value="F:methylated-DNA-[protein]-cysteine S-methyltransferase activity"/>
    <property type="evidence" value="ECO:0007669"/>
    <property type="project" value="UniProtKB-UniRule"/>
</dbReference>
<name>A0A9D2LVS1_9FIRM</name>
<reference evidence="12" key="1">
    <citation type="journal article" date="2021" name="PeerJ">
        <title>Extensive microbial diversity within the chicken gut microbiome revealed by metagenomics and culture.</title>
        <authorList>
            <person name="Gilroy R."/>
            <person name="Ravi A."/>
            <person name="Getino M."/>
            <person name="Pursley I."/>
            <person name="Horton D.L."/>
            <person name="Alikhan N.F."/>
            <person name="Baker D."/>
            <person name="Gharbi K."/>
            <person name="Hall N."/>
            <person name="Watson M."/>
            <person name="Adriaenssens E.M."/>
            <person name="Foster-Nyarko E."/>
            <person name="Jarju S."/>
            <person name="Secka A."/>
            <person name="Antonio M."/>
            <person name="Oren A."/>
            <person name="Chaudhuri R.R."/>
            <person name="La Ragione R."/>
            <person name="Hildebrand F."/>
            <person name="Pallen M.J."/>
        </authorList>
    </citation>
    <scope>NUCLEOTIDE SEQUENCE</scope>
    <source>
        <strain evidence="12">ChiSjej1B19-5720</strain>
    </source>
</reference>
<dbReference type="InterPro" id="IPR036388">
    <property type="entry name" value="WH-like_DNA-bd_sf"/>
</dbReference>
<evidence type="ECO:0000256" key="6">
    <source>
        <dbReference type="ARBA" id="ARBA00022763"/>
    </source>
</evidence>
<comment type="caution">
    <text evidence="12">The sequence shown here is derived from an EMBL/GenBank/DDBJ whole genome shotgun (WGS) entry which is preliminary data.</text>
</comment>
<comment type="similarity">
    <text evidence="2 9">Belongs to the MGMT family.</text>
</comment>
<keyword evidence="7 9" id="KW-0234">DNA repair</keyword>
<dbReference type="AlphaFoldDB" id="A0A9D2LVS1"/>
<evidence type="ECO:0000259" key="11">
    <source>
        <dbReference type="Pfam" id="PF02870"/>
    </source>
</evidence>
<keyword evidence="3 9" id="KW-0963">Cytoplasm</keyword>
<evidence type="ECO:0000256" key="2">
    <source>
        <dbReference type="ARBA" id="ARBA00008711"/>
    </source>
</evidence>
<accession>A0A9D2LVS1</accession>
<keyword evidence="6 9" id="KW-0227">DNA damage</keyword>
<dbReference type="InterPro" id="IPR014048">
    <property type="entry name" value="MethylDNA_cys_MeTrfase_DNA-bd"/>
</dbReference>
<proteinExistence type="inferred from homology"/>
<comment type="catalytic activity">
    <reaction evidence="1 9">
        <text>a 4-O-methyl-thymidine in DNA + L-cysteinyl-[protein] = a thymidine in DNA + S-methyl-L-cysteinyl-[protein]</text>
        <dbReference type="Rhea" id="RHEA:53428"/>
        <dbReference type="Rhea" id="RHEA-COMP:10131"/>
        <dbReference type="Rhea" id="RHEA-COMP:10132"/>
        <dbReference type="Rhea" id="RHEA-COMP:13555"/>
        <dbReference type="Rhea" id="RHEA-COMP:13556"/>
        <dbReference type="ChEBI" id="CHEBI:29950"/>
        <dbReference type="ChEBI" id="CHEBI:82612"/>
        <dbReference type="ChEBI" id="CHEBI:137386"/>
        <dbReference type="ChEBI" id="CHEBI:137387"/>
        <dbReference type="EC" id="2.1.1.63"/>
    </reaction>
</comment>